<dbReference type="SUPFAM" id="SSF49899">
    <property type="entry name" value="Concanavalin A-like lectins/glucanases"/>
    <property type="match status" value="1"/>
</dbReference>
<dbReference type="AlphaFoldDB" id="A0A841V2T2"/>
<comment type="caution">
    <text evidence="2">The sequence shown here is derived from an EMBL/GenBank/DDBJ whole genome shotgun (WGS) entry which is preliminary data.</text>
</comment>
<dbReference type="InterPro" id="IPR013424">
    <property type="entry name" value="Ice-binding_C"/>
</dbReference>
<evidence type="ECO:0000313" key="2">
    <source>
        <dbReference type="EMBL" id="MBC1195334.1"/>
    </source>
</evidence>
<proteinExistence type="predicted"/>
<organism evidence="2 3">
    <name type="scientific">Microcystis aeruginosa BLCC-F158</name>
    <dbReference type="NCBI Taxonomy" id="2755316"/>
    <lineage>
        <taxon>Bacteria</taxon>
        <taxon>Bacillati</taxon>
        <taxon>Cyanobacteriota</taxon>
        <taxon>Cyanophyceae</taxon>
        <taxon>Oscillatoriophycideae</taxon>
        <taxon>Chroococcales</taxon>
        <taxon>Microcystaceae</taxon>
        <taxon>Microcystis</taxon>
    </lineage>
</organism>
<dbReference type="InterPro" id="IPR013320">
    <property type="entry name" value="ConA-like_dom_sf"/>
</dbReference>
<feature type="domain" description="Ice-binding protein C-terminal" evidence="1">
    <location>
        <begin position="236"/>
        <end position="261"/>
    </location>
</feature>
<dbReference type="RefSeq" id="WP_185239348.1">
    <property type="nucleotide sequence ID" value="NZ_JACEGC010000030.1"/>
</dbReference>
<gene>
    <name evidence="2" type="ORF">H0901_08615</name>
</gene>
<sequence>MRFYGYDISKTYLSGGGDKNCLSKIAITSSVLAISTFVIVPVNASNVTLNFNTLPSSQGWTYLVDGNTATETDVFSISNGVLTQNTLGSGDGVNGYTLANVVDTTQPFTLSWRSRVLQDEFVLNPQNFFGLGLSINSSSQRFTVGFGTDAIGISAFQILPGSFNNTVFHNYRLEGSFNSGNAQLYIDDLPIATLALLSGVTPNASDGLFFGDATGYTNALAEISSYSFIQGTLPASVPEPSSILGLLSLGVLGIGAALNRKL</sequence>
<dbReference type="EMBL" id="JACEGC010000030">
    <property type="protein sequence ID" value="MBC1195334.1"/>
    <property type="molecule type" value="Genomic_DNA"/>
</dbReference>
<evidence type="ECO:0000259" key="1">
    <source>
        <dbReference type="Pfam" id="PF07589"/>
    </source>
</evidence>
<dbReference type="Gene3D" id="2.60.120.200">
    <property type="match status" value="1"/>
</dbReference>
<reference evidence="2 3" key="1">
    <citation type="submission" date="2020-07" db="EMBL/GenBank/DDBJ databases">
        <title>Genomes of two Microcystis aeruginosa (Cyanobacteria) strains from Florida (USA) with disparate toxicogenic potential.</title>
        <authorList>
            <person name="Lefler F.W."/>
            <person name="Barbosa M."/>
            <person name="Berthold D.E."/>
            <person name="Laughinghouse H.D. IV."/>
        </authorList>
    </citation>
    <scope>NUCLEOTIDE SEQUENCE [LARGE SCALE GENOMIC DNA]</scope>
    <source>
        <strain evidence="2 3">BLCCF158</strain>
    </source>
</reference>
<dbReference type="Proteomes" id="UP000525432">
    <property type="component" value="Unassembled WGS sequence"/>
</dbReference>
<name>A0A841V2T2_MICAE</name>
<accession>A0A841V2T2</accession>
<dbReference type="Pfam" id="PF07589">
    <property type="entry name" value="PEP-CTERM"/>
    <property type="match status" value="1"/>
</dbReference>
<evidence type="ECO:0000313" key="3">
    <source>
        <dbReference type="Proteomes" id="UP000525432"/>
    </source>
</evidence>
<dbReference type="NCBIfam" id="TIGR02595">
    <property type="entry name" value="PEP_CTERM"/>
    <property type="match status" value="1"/>
</dbReference>
<protein>
    <submittedName>
        <fullName evidence="2">PEP-CTERM sorting domain-containing protein</fullName>
    </submittedName>
</protein>